<name>A0A2S8GQZ8_9BACT</name>
<sequence>MHFPVTLSCALVLLQAVCVAAQPVSIEQLAPHAQGLFLAEVVDIVERDERPGDGNRYLDVTLRALKASGETSNSLYIVLEYGGFPGPGPNDIPPDFLNRDTFTKGKRYWIAFASRENREKHPQGVVNFWPQGQDAEIEQVLDNAIQADVFRWSPRYDPQTKLTYGRMVDKTAQGEEPRWRIEVRKGDKVLWETVVPGTMSQRYFSWTLDEFAAVNFPGKVPPCGKILVAETAMQLPKENEFGLPAKMAYVRTAYDPETGVRLSARVARHQVSDVLWMYREYDPQTGKVEKTIRTGYQ</sequence>
<feature type="chain" id="PRO_5015747567" evidence="1">
    <location>
        <begin position="22"/>
        <end position="297"/>
    </location>
</feature>
<dbReference type="AlphaFoldDB" id="A0A2S8GQZ8"/>
<reference evidence="2 3" key="1">
    <citation type="submission" date="2018-02" db="EMBL/GenBank/DDBJ databases">
        <title>Comparative genomes isolates from brazilian mangrove.</title>
        <authorList>
            <person name="Araujo J.E."/>
            <person name="Taketani R.G."/>
            <person name="Silva M.C.P."/>
            <person name="Loureco M.V."/>
            <person name="Andreote F.D."/>
        </authorList>
    </citation>
    <scope>NUCLEOTIDE SEQUENCE [LARGE SCALE GENOMIC DNA]</scope>
    <source>
        <strain evidence="2 3">Nap-Phe MGV</strain>
    </source>
</reference>
<dbReference type="RefSeq" id="WP_105334589.1">
    <property type="nucleotide sequence ID" value="NZ_PUHZ01000007.1"/>
</dbReference>
<dbReference type="EMBL" id="PUHZ01000007">
    <property type="protein sequence ID" value="PQO46791.1"/>
    <property type="molecule type" value="Genomic_DNA"/>
</dbReference>
<accession>A0A2S8GQZ8</accession>
<dbReference type="Proteomes" id="UP000237819">
    <property type="component" value="Unassembled WGS sequence"/>
</dbReference>
<feature type="signal peptide" evidence="1">
    <location>
        <begin position="1"/>
        <end position="21"/>
    </location>
</feature>
<gene>
    <name evidence="2" type="ORF">C5Y93_06460</name>
</gene>
<proteinExistence type="predicted"/>
<evidence type="ECO:0000256" key="1">
    <source>
        <dbReference type="SAM" id="SignalP"/>
    </source>
</evidence>
<evidence type="ECO:0000313" key="3">
    <source>
        <dbReference type="Proteomes" id="UP000237819"/>
    </source>
</evidence>
<protein>
    <submittedName>
        <fullName evidence="2">Uncharacterized protein</fullName>
    </submittedName>
</protein>
<dbReference type="OrthoDB" id="286759at2"/>
<evidence type="ECO:0000313" key="2">
    <source>
        <dbReference type="EMBL" id="PQO46791.1"/>
    </source>
</evidence>
<comment type="caution">
    <text evidence="2">The sequence shown here is derived from an EMBL/GenBank/DDBJ whole genome shotgun (WGS) entry which is preliminary data.</text>
</comment>
<organism evidence="2 3">
    <name type="scientific">Blastopirellula marina</name>
    <dbReference type="NCBI Taxonomy" id="124"/>
    <lineage>
        <taxon>Bacteria</taxon>
        <taxon>Pseudomonadati</taxon>
        <taxon>Planctomycetota</taxon>
        <taxon>Planctomycetia</taxon>
        <taxon>Pirellulales</taxon>
        <taxon>Pirellulaceae</taxon>
        <taxon>Blastopirellula</taxon>
    </lineage>
</organism>
<keyword evidence="1" id="KW-0732">Signal</keyword>